<evidence type="ECO:0000256" key="8">
    <source>
        <dbReference type="ARBA" id="ARBA00022692"/>
    </source>
</evidence>
<evidence type="ECO:0000256" key="3">
    <source>
        <dbReference type="ARBA" id="ARBA00004955"/>
    </source>
</evidence>
<evidence type="ECO:0000256" key="5">
    <source>
        <dbReference type="ARBA" id="ARBA00012775"/>
    </source>
</evidence>
<dbReference type="SUPFAM" id="SSF51556">
    <property type="entry name" value="Metallo-dependent hydrolases"/>
    <property type="match status" value="1"/>
</dbReference>
<dbReference type="GO" id="GO:0003876">
    <property type="term" value="F:AMP deaminase activity"/>
    <property type="evidence" value="ECO:0007669"/>
    <property type="project" value="UniProtKB-EC"/>
</dbReference>
<feature type="compositionally biased region" description="Polar residues" evidence="17">
    <location>
        <begin position="705"/>
        <end position="732"/>
    </location>
</feature>
<feature type="transmembrane region" description="Helical" evidence="18">
    <location>
        <begin position="110"/>
        <end position="128"/>
    </location>
</feature>
<evidence type="ECO:0000256" key="18">
    <source>
        <dbReference type="SAM" id="Phobius"/>
    </source>
</evidence>
<dbReference type="GO" id="GO:0012505">
    <property type="term" value="C:endomembrane system"/>
    <property type="evidence" value="ECO:0007669"/>
    <property type="project" value="UniProtKB-SubCell"/>
</dbReference>
<dbReference type="InterPro" id="IPR006329">
    <property type="entry name" value="AMPD"/>
</dbReference>
<evidence type="ECO:0000256" key="7">
    <source>
        <dbReference type="ARBA" id="ARBA00022597"/>
    </source>
</evidence>
<dbReference type="Gene3D" id="3.20.20.140">
    <property type="entry name" value="Metal-dependent hydrolases"/>
    <property type="match status" value="1"/>
</dbReference>
<organism evidence="19 20">
    <name type="scientific">Diatrype stigma</name>
    <dbReference type="NCBI Taxonomy" id="117547"/>
    <lineage>
        <taxon>Eukaryota</taxon>
        <taxon>Fungi</taxon>
        <taxon>Dikarya</taxon>
        <taxon>Ascomycota</taxon>
        <taxon>Pezizomycotina</taxon>
        <taxon>Sordariomycetes</taxon>
        <taxon>Xylariomycetidae</taxon>
        <taxon>Xylariales</taxon>
        <taxon>Diatrypaceae</taxon>
        <taxon>Diatrype</taxon>
    </lineage>
</organism>
<evidence type="ECO:0000256" key="17">
    <source>
        <dbReference type="SAM" id="MobiDB-lite"/>
    </source>
</evidence>
<dbReference type="InterPro" id="IPR037185">
    <property type="entry name" value="EmrE-like"/>
</dbReference>
<dbReference type="GO" id="GO:0005829">
    <property type="term" value="C:cytosol"/>
    <property type="evidence" value="ECO:0007669"/>
    <property type="project" value="TreeGrafter"/>
</dbReference>
<evidence type="ECO:0000256" key="9">
    <source>
        <dbReference type="ARBA" id="ARBA00022723"/>
    </source>
</evidence>
<reference evidence="19 20" key="1">
    <citation type="submission" date="2024-02" db="EMBL/GenBank/DDBJ databases">
        <title>De novo assembly and annotation of 12 fungi associated with fruit tree decline syndrome in Ontario, Canada.</title>
        <authorList>
            <person name="Sulman M."/>
            <person name="Ellouze W."/>
            <person name="Ilyukhin E."/>
        </authorList>
    </citation>
    <scope>NUCLEOTIDE SEQUENCE [LARGE SCALE GENOMIC DNA]</scope>
    <source>
        <strain evidence="19 20">M11/M66-122</strain>
    </source>
</reference>
<comment type="subcellular location">
    <subcellularLocation>
        <location evidence="2">Endomembrane system</location>
        <topology evidence="2">Multi-pass membrane protein</topology>
    </subcellularLocation>
</comment>
<evidence type="ECO:0000256" key="11">
    <source>
        <dbReference type="ARBA" id="ARBA00022833"/>
    </source>
</evidence>
<dbReference type="Gene3D" id="4.10.800.20">
    <property type="match status" value="1"/>
</dbReference>
<dbReference type="GO" id="GO:0046033">
    <property type="term" value="P:AMP metabolic process"/>
    <property type="evidence" value="ECO:0007669"/>
    <property type="project" value="TreeGrafter"/>
</dbReference>
<dbReference type="GO" id="GO:0032264">
    <property type="term" value="P:IMP salvage"/>
    <property type="evidence" value="ECO:0007669"/>
    <property type="project" value="InterPro"/>
</dbReference>
<keyword evidence="12 18" id="KW-1133">Transmembrane helix</keyword>
<dbReference type="InterPro" id="IPR032466">
    <property type="entry name" value="Metal_Hydrolase"/>
</dbReference>
<feature type="compositionally biased region" description="Polar residues" evidence="17">
    <location>
        <begin position="605"/>
        <end position="622"/>
    </location>
</feature>
<feature type="transmembrane region" description="Helical" evidence="18">
    <location>
        <begin position="363"/>
        <end position="388"/>
    </location>
</feature>
<keyword evidence="8 18" id="KW-0812">Transmembrane</keyword>
<keyword evidence="14 18" id="KW-0472">Membrane</keyword>
<dbReference type="PANTHER" id="PTHR11359">
    <property type="entry name" value="AMP DEAMINASE"/>
    <property type="match status" value="1"/>
</dbReference>
<evidence type="ECO:0000256" key="13">
    <source>
        <dbReference type="ARBA" id="ARBA00023080"/>
    </source>
</evidence>
<evidence type="ECO:0000313" key="20">
    <source>
        <dbReference type="Proteomes" id="UP001320420"/>
    </source>
</evidence>
<evidence type="ECO:0000256" key="6">
    <source>
        <dbReference type="ARBA" id="ARBA00022448"/>
    </source>
</evidence>
<dbReference type="FunFam" id="3.20.20.140:FF:000214">
    <property type="entry name" value="AMP deaminase Amd1, putative (AFU_orthologue AFUA_8G02860)"/>
    <property type="match status" value="1"/>
</dbReference>
<dbReference type="Pfam" id="PF19326">
    <property type="entry name" value="AMP_deaminase"/>
    <property type="match status" value="1"/>
</dbReference>
<feature type="transmembrane region" description="Helical" evidence="18">
    <location>
        <begin position="45"/>
        <end position="66"/>
    </location>
</feature>
<comment type="caution">
    <text evidence="19">The sequence shown here is derived from an EMBL/GenBank/DDBJ whole genome shotgun (WGS) entry which is preliminary data.</text>
</comment>
<protein>
    <recommendedName>
        <fullName evidence="15">AMP deaminase</fullName>
        <ecNumber evidence="5">3.5.4.6</ecNumber>
    </recommendedName>
    <alternativeName>
        <fullName evidence="16">Myoadenylate deaminase</fullName>
    </alternativeName>
</protein>
<evidence type="ECO:0000313" key="19">
    <source>
        <dbReference type="EMBL" id="KAK7757872.1"/>
    </source>
</evidence>
<comment type="cofactor">
    <cofactor evidence="1">
        <name>Zn(2+)</name>
        <dbReference type="ChEBI" id="CHEBI:29105"/>
    </cofactor>
</comment>
<dbReference type="CDD" id="cd01319">
    <property type="entry name" value="AMPD"/>
    <property type="match status" value="1"/>
</dbReference>
<feature type="region of interest" description="Disordered" evidence="17">
    <location>
        <begin position="579"/>
        <end position="645"/>
    </location>
</feature>
<feature type="transmembrane region" description="Helical" evidence="18">
    <location>
        <begin position="326"/>
        <end position="351"/>
    </location>
</feature>
<evidence type="ECO:0000256" key="4">
    <source>
        <dbReference type="ARBA" id="ARBA00006676"/>
    </source>
</evidence>
<evidence type="ECO:0000256" key="2">
    <source>
        <dbReference type="ARBA" id="ARBA00004127"/>
    </source>
</evidence>
<proteinExistence type="inferred from homology"/>
<evidence type="ECO:0000256" key="14">
    <source>
        <dbReference type="ARBA" id="ARBA00023136"/>
    </source>
</evidence>
<dbReference type="EMBL" id="JAKJXP020000001">
    <property type="protein sequence ID" value="KAK7757872.1"/>
    <property type="molecule type" value="Genomic_DNA"/>
</dbReference>
<dbReference type="InterPro" id="IPR006650">
    <property type="entry name" value="A/AMP_deam_AS"/>
</dbReference>
<evidence type="ECO:0000256" key="15">
    <source>
        <dbReference type="ARBA" id="ARBA00072037"/>
    </source>
</evidence>
<dbReference type="Proteomes" id="UP001320420">
    <property type="component" value="Unassembled WGS sequence"/>
</dbReference>
<keyword evidence="6" id="KW-0813">Transport</keyword>
<evidence type="ECO:0000256" key="12">
    <source>
        <dbReference type="ARBA" id="ARBA00022989"/>
    </source>
</evidence>
<comment type="similarity">
    <text evidence="4">Belongs to the metallo-dependent hydrolases superfamily. Adenosine and AMP deaminases family.</text>
</comment>
<sequence length="1440" mass="160238">MTPKVINAAPSLEKAELYGIHDQRPTFSKLMGLAGRIFIETIPQWLTVAAMLSLIFGGCCSNLMVISLPPGTLMTFVQFLFVAVTGYISQFDSSRPPFFLGPNRVPIRRWIINIVLFFSINVLNNHAFSYDISVPVHIILRSGGSITTMIAGSMCGKKYSRIQIVAVLLLTVGVIIAAWSDAQTKARRKLNTQSALKRVLLTTPQEMTKNESGGSAVPSFSTGLAILFIAQVLSAIMGLYTEETYRQYGPQWKENLFYSHLLSLPLFLPFFRSLIDQFQRLANSPPLRLPLPAEQVDLAAFPEAIRQKLQQVYIPSQVVYLGLNVLTQYACIRGVNLLAAATSALTVTIVLNIRKLVSLLLSIWLFGNRLAAGTLVGAIVVFSAGALYSLDSKKKPHDTAHPAALPAAYVEELGGTIDHDSDGSEAVAHSFGSDLESDNENGEHALASPGQSGNSTHDDTSSDVALQDGMLPRDLPRKTTFYDPVAERQMTQTDAKLFYQRRQLDQLKIDSSQVTPHGSPALTQTPTIITASTAGSGVSGNGGNHGPGTVIGNPHLTMSASSLSLPSAAAKSYNLPEIGGYATQNQPSEPIPRTATRPSIGDYSTGPNASGRSNVDVTSHPPTSGVVPNMGLPDGAPIGASDAFQDGDPHITAELSTIFKNIQKIIDFRHKYIRLSLQRDGDNPKDDLDWEVYPPPPEPAWSGPSAYQDNPGANTAENSMNNSTILPPQQSVGADAEPKRTSKKRKPGTNIGEDFDMDDVIPLPQPSEFTFRLDENGVFQVYENAAADQANTPVVAVPTIKDFYLDLEDILSHSSDGPSKSFAFRRLQYLEGKFNLYTLLNEYQETADTKKVPHRDFYNVRKVDTHVHHSACMNQKHLLRFIKSKMKKCPDEVVLFRDGKHLTLAEVFESINLTAYDLSIDTLDMHAHTDSFHRFDKFNLKYNPIGESRLRTIFLKTDNHIKGRYLAEITKEVISDLESSKYQMVEWRISIYGRSLDEWDNLAAWVVDNKLFSHNVRWLIQIPRLFDVFKASELMESFEQVIKNVFQPLFEVTMNPESHPKLHIFLQRVIGFDSVDDESKVERRLFKKFPVPRAWNSKQNPPYSYWIYYLFANMTSLNSWRRQRGFNTFLLRPHCGEAGDSEHLAVALLCCHSISHGLLLRKVPLLQYIFYLEQIGIAMSPLSNNALFLAYERNPFHQYFRRGLNVSLSTDDPLQFAYTKEPLMEEYAVAAQIYKLSPVDMCELAKNSVKQSGYEYSIKQQWLGEKFNLPGKEGNKMIKTNVPDRREDFRYHTWVEEHRMLSRYTSPTEAHRTQQELLEHYPTVSPVPLSPTSSLKTNVLSGTVYAASTLHGGVGQTQVADQEGRLNVFPPSGSEVINSTSPLLGAQHASALSSSPQAIAVTEGLGDLHLSGHEPRYIPGMIERASRRDSMRRSSNNESG</sequence>
<dbReference type="PROSITE" id="PS00485">
    <property type="entry name" value="A_DEAMINASE"/>
    <property type="match status" value="1"/>
</dbReference>
<keyword evidence="7" id="KW-0762">Sugar transport</keyword>
<gene>
    <name evidence="19" type="primary">AMD1</name>
    <name evidence="19" type="ORF">SLS62_000250</name>
</gene>
<accession>A0AAN9V2H6</accession>
<dbReference type="FunFam" id="3.20.20.140:FF:000035">
    <property type="entry name" value="Probable amp deaminase"/>
    <property type="match status" value="1"/>
</dbReference>
<feature type="region of interest" description="Disordered" evidence="17">
    <location>
        <begin position="424"/>
        <end position="477"/>
    </location>
</feature>
<dbReference type="NCBIfam" id="TIGR01429">
    <property type="entry name" value="AMP_deaminase"/>
    <property type="match status" value="1"/>
</dbReference>
<feature type="transmembrane region" description="Helical" evidence="18">
    <location>
        <begin position="162"/>
        <end position="180"/>
    </location>
</feature>
<dbReference type="FunFam" id="4.10.800.20:FF:000001">
    <property type="entry name" value="AMP deaminase"/>
    <property type="match status" value="1"/>
</dbReference>
<keyword evidence="11" id="KW-0862">Zinc</keyword>
<dbReference type="GO" id="GO:0055085">
    <property type="term" value="P:transmembrane transport"/>
    <property type="evidence" value="ECO:0007669"/>
    <property type="project" value="InterPro"/>
</dbReference>
<evidence type="ECO:0000256" key="1">
    <source>
        <dbReference type="ARBA" id="ARBA00001947"/>
    </source>
</evidence>
<feature type="region of interest" description="Disordered" evidence="17">
    <location>
        <begin position="694"/>
        <end position="759"/>
    </location>
</feature>
<feature type="transmembrane region" description="Helical" evidence="18">
    <location>
        <begin position="72"/>
        <end position="89"/>
    </location>
</feature>
<dbReference type="SUPFAM" id="SSF103481">
    <property type="entry name" value="Multidrug resistance efflux transporter EmrE"/>
    <property type="match status" value="1"/>
</dbReference>
<dbReference type="GO" id="GO:0046872">
    <property type="term" value="F:metal ion binding"/>
    <property type="evidence" value="ECO:0007669"/>
    <property type="project" value="UniProtKB-KW"/>
</dbReference>
<comment type="pathway">
    <text evidence="3">Purine metabolism; IMP biosynthesis via salvage pathway; IMP from AMP: step 1/1.</text>
</comment>
<dbReference type="NCBIfam" id="TIGR00803">
    <property type="entry name" value="nst"/>
    <property type="match status" value="1"/>
</dbReference>
<dbReference type="PANTHER" id="PTHR11359:SF0">
    <property type="entry name" value="AMP DEAMINASE"/>
    <property type="match status" value="1"/>
</dbReference>
<keyword evidence="13" id="KW-0546">Nucleotide metabolism</keyword>
<keyword evidence="9" id="KW-0479">Metal-binding</keyword>
<dbReference type="InterPro" id="IPR013657">
    <property type="entry name" value="SCL35B1-4/HUT1"/>
</dbReference>
<evidence type="ECO:0000256" key="10">
    <source>
        <dbReference type="ARBA" id="ARBA00022801"/>
    </source>
</evidence>
<feature type="transmembrane region" description="Helical" evidence="18">
    <location>
        <begin position="220"/>
        <end position="240"/>
    </location>
</feature>
<name>A0AAN9V2H6_9PEZI</name>
<keyword evidence="20" id="KW-1185">Reference proteome</keyword>
<dbReference type="Pfam" id="PF08449">
    <property type="entry name" value="UAA"/>
    <property type="match status" value="1"/>
</dbReference>
<dbReference type="EC" id="3.5.4.6" evidence="5"/>
<keyword evidence="10" id="KW-0378">Hydrolase</keyword>
<evidence type="ECO:0000256" key="16">
    <source>
        <dbReference type="ARBA" id="ARBA00078830"/>
    </source>
</evidence>